<keyword evidence="1" id="KW-0472">Membrane</keyword>
<evidence type="ECO:0000313" key="3">
    <source>
        <dbReference type="EMBL" id="KAL3889462.1"/>
    </source>
</evidence>
<dbReference type="Proteomes" id="UP001634394">
    <property type="component" value="Unassembled WGS sequence"/>
</dbReference>
<reference evidence="3 4" key="1">
    <citation type="submission" date="2024-11" db="EMBL/GenBank/DDBJ databases">
        <title>Chromosome-level genome assembly of the freshwater bivalve Anodonta woodiana.</title>
        <authorList>
            <person name="Chen X."/>
        </authorList>
    </citation>
    <scope>NUCLEOTIDE SEQUENCE [LARGE SCALE GENOMIC DNA]</scope>
    <source>
        <strain evidence="3">MN2024</strain>
        <tissue evidence="3">Gills</tissue>
    </source>
</reference>
<dbReference type="AlphaFoldDB" id="A0ABD3XWH7"/>
<evidence type="ECO:0000256" key="2">
    <source>
        <dbReference type="SAM" id="SignalP"/>
    </source>
</evidence>
<organism evidence="3 4">
    <name type="scientific">Sinanodonta woodiana</name>
    <name type="common">Chinese pond mussel</name>
    <name type="synonym">Anodonta woodiana</name>
    <dbReference type="NCBI Taxonomy" id="1069815"/>
    <lineage>
        <taxon>Eukaryota</taxon>
        <taxon>Metazoa</taxon>
        <taxon>Spiralia</taxon>
        <taxon>Lophotrochozoa</taxon>
        <taxon>Mollusca</taxon>
        <taxon>Bivalvia</taxon>
        <taxon>Autobranchia</taxon>
        <taxon>Heteroconchia</taxon>
        <taxon>Palaeoheterodonta</taxon>
        <taxon>Unionida</taxon>
        <taxon>Unionoidea</taxon>
        <taxon>Unionidae</taxon>
        <taxon>Unioninae</taxon>
        <taxon>Sinanodonta</taxon>
    </lineage>
</organism>
<evidence type="ECO:0008006" key="5">
    <source>
        <dbReference type="Google" id="ProtNLM"/>
    </source>
</evidence>
<protein>
    <recommendedName>
        <fullName evidence="5">ZP domain-containing protein</fullName>
    </recommendedName>
</protein>
<feature type="chain" id="PRO_5044888249" description="ZP domain-containing protein" evidence="2">
    <location>
        <begin position="31"/>
        <end position="671"/>
    </location>
</feature>
<dbReference type="EMBL" id="JBJQND010000001">
    <property type="protein sequence ID" value="KAL3889462.1"/>
    <property type="molecule type" value="Genomic_DNA"/>
</dbReference>
<keyword evidence="1" id="KW-1133">Transmembrane helix</keyword>
<sequence length="671" mass="75539">MEIVQSSKSLYFTLLVLKLVLISGTNYTLSEEDISKWTVLCKDGSKREMSITYRGKAKLTVADDSSSLGCQFKPDVDLDSFSLSNIKQYCKELKRKSFKHAEVYSLKICDARLKKLYYVDCVYSFGEEEGGNVGIGSDDEYQSSCPSNQARNNSRVVTMTMVDEFGENTTTALSNDTVRIKIKADGLKDGSTIYVENCWIKRFKEVKEDNGDNNDLSPIAIVDSGCGISKFFPSNQNFESNGSLEILSPPLDLSHLDMNCCTHLQISCNFTVCLGGQECKAICQKNKKSFRLPDKEMVWYEKTTNLRVLGPAPMQFVQQPLEPLPTLSPILLKKGQTPRLKTIKNEMKENVIEAWLKENMAILIIVGIVLVLLVVVSMVAVSWRSLCKKSRPEFSISELSRLDCSSSPGHCTALHQHTELNNTFRSPYVCSMFPAPNACNHYALTPFQTNMPCKQQFWTPNTTSTSRCMLPLPPADMKYPSSTSNCEKKARIYQRRGSLHHGMLSSQVRPISHSNSLSDIYGIEPPEDLERRSLDSICSPIPRRSDASTTHDGLDPLVSIHPRCMLPRQTNQCICWRGSNDVALQMYKEPGRPYKSQIRVVPRNGSHGFDPPRTSSENSRYGTCQYAPGCQSYGQIARYQDAWRGLDDMETRPVFMNEVCPTSRQLSIEHF</sequence>
<evidence type="ECO:0000313" key="4">
    <source>
        <dbReference type="Proteomes" id="UP001634394"/>
    </source>
</evidence>
<name>A0ABD3XWH7_SINWO</name>
<accession>A0ABD3XWH7</accession>
<comment type="caution">
    <text evidence="3">The sequence shown here is derived from an EMBL/GenBank/DDBJ whole genome shotgun (WGS) entry which is preliminary data.</text>
</comment>
<evidence type="ECO:0000256" key="1">
    <source>
        <dbReference type="SAM" id="Phobius"/>
    </source>
</evidence>
<feature type="signal peptide" evidence="2">
    <location>
        <begin position="1"/>
        <end position="30"/>
    </location>
</feature>
<keyword evidence="1" id="KW-0812">Transmembrane</keyword>
<proteinExistence type="predicted"/>
<feature type="transmembrane region" description="Helical" evidence="1">
    <location>
        <begin position="360"/>
        <end position="381"/>
    </location>
</feature>
<keyword evidence="2" id="KW-0732">Signal</keyword>
<gene>
    <name evidence="3" type="ORF">ACJMK2_001806</name>
</gene>
<keyword evidence="4" id="KW-1185">Reference proteome</keyword>